<dbReference type="EMBL" id="CAQJ01000108">
    <property type="protein sequence ID" value="CCQ92155.1"/>
    <property type="molecule type" value="Genomic_DNA"/>
</dbReference>
<dbReference type="Proteomes" id="UP000011704">
    <property type="component" value="Unassembled WGS sequence"/>
</dbReference>
<sequence>MDKKNNYFVCTLIELRVVWLIQFGKIILSSKKNLIQDSFPHNYCVPDFNRLIPSVQRQTPG</sequence>
<evidence type="ECO:0000313" key="1">
    <source>
        <dbReference type="EMBL" id="CCQ92155.1"/>
    </source>
</evidence>
<dbReference type="AlphaFoldDB" id="M1Z353"/>
<name>M1Z353_NITG3</name>
<comment type="caution">
    <text evidence="1">The sequence shown here is derived from an EMBL/GenBank/DDBJ whole genome shotgun (WGS) entry which is preliminary data.</text>
</comment>
<proteinExistence type="predicted"/>
<evidence type="ECO:0000313" key="2">
    <source>
        <dbReference type="Proteomes" id="UP000011704"/>
    </source>
</evidence>
<dbReference type="HOGENOM" id="CLU_2917964_0_0_0"/>
<protein>
    <submittedName>
        <fullName evidence="1">Uncharacterized protein</fullName>
    </submittedName>
</protein>
<organism evidence="1 2">
    <name type="scientific">Nitrospina gracilis (strain 3/211)</name>
    <dbReference type="NCBI Taxonomy" id="1266370"/>
    <lineage>
        <taxon>Bacteria</taxon>
        <taxon>Pseudomonadati</taxon>
        <taxon>Nitrospinota/Tectimicrobiota group</taxon>
        <taxon>Nitrospinota</taxon>
        <taxon>Nitrospinia</taxon>
        <taxon>Nitrospinales</taxon>
        <taxon>Nitrospinaceae</taxon>
        <taxon>Nitrospina</taxon>
    </lineage>
</organism>
<accession>M1Z353</accession>
<keyword evidence="2" id="KW-1185">Reference proteome</keyword>
<dbReference type="InParanoid" id="M1Z353"/>
<gene>
    <name evidence="1" type="ORF">NITGR_980030</name>
</gene>
<reference evidence="1 2" key="1">
    <citation type="journal article" date="2013" name="Front. Microbiol.">
        <title>The genome of Nitrospina gracilis illuminates the metabolism and evolution of the major marine nitrite oxidizer.</title>
        <authorList>
            <person name="Luecker S."/>
            <person name="Nowka B."/>
            <person name="Rattei T."/>
            <person name="Spieck E."/>
            <person name="and Daims H."/>
        </authorList>
    </citation>
    <scope>NUCLEOTIDE SEQUENCE [LARGE SCALE GENOMIC DNA]</scope>
    <source>
        <strain evidence="1 2">3/211</strain>
    </source>
</reference>